<keyword evidence="2" id="KW-0808">Transferase</keyword>
<proteinExistence type="predicted"/>
<keyword evidence="3" id="KW-1185">Reference proteome</keyword>
<dbReference type="RefSeq" id="WP_134518746.1">
    <property type="nucleotide sequence ID" value="NZ_SOHE01000029.1"/>
</dbReference>
<dbReference type="GO" id="GO:0016747">
    <property type="term" value="F:acyltransferase activity, transferring groups other than amino-acyl groups"/>
    <property type="evidence" value="ECO:0007669"/>
    <property type="project" value="InterPro"/>
</dbReference>
<dbReference type="PROSITE" id="PS51186">
    <property type="entry name" value="GNAT"/>
    <property type="match status" value="1"/>
</dbReference>
<dbReference type="SUPFAM" id="SSF55729">
    <property type="entry name" value="Acyl-CoA N-acyltransferases (Nat)"/>
    <property type="match status" value="1"/>
</dbReference>
<organism evidence="2 3">
    <name type="scientific">Cryobacterium frigoriphilum</name>
    <dbReference type="NCBI Taxonomy" id="1259150"/>
    <lineage>
        <taxon>Bacteria</taxon>
        <taxon>Bacillati</taxon>
        <taxon>Actinomycetota</taxon>
        <taxon>Actinomycetes</taxon>
        <taxon>Micrococcales</taxon>
        <taxon>Microbacteriaceae</taxon>
        <taxon>Cryobacterium</taxon>
    </lineage>
</organism>
<sequence>MFVEAAVALFELERTNNANYPFTPATSQELMDREAICALWSRGLRVFGAHDGDQLVGATVIGQRGGHAETEFTSVLAGHRGRGIGAAVKAASVIACAQSGARVCGTGGAAVNDASLGVNRALGYEITERWYSCQPPQGLAAE</sequence>
<dbReference type="Pfam" id="PF00583">
    <property type="entry name" value="Acetyltransf_1"/>
    <property type="match status" value="1"/>
</dbReference>
<comment type="caution">
    <text evidence="2">The sequence shown here is derived from an EMBL/GenBank/DDBJ whole genome shotgun (WGS) entry which is preliminary data.</text>
</comment>
<dbReference type="AlphaFoldDB" id="A0A4R9A4S4"/>
<protein>
    <submittedName>
        <fullName evidence="2">GNAT family N-acetyltransferase</fullName>
    </submittedName>
</protein>
<dbReference type="InterPro" id="IPR000182">
    <property type="entry name" value="GNAT_dom"/>
</dbReference>
<dbReference type="InterPro" id="IPR016181">
    <property type="entry name" value="Acyl_CoA_acyltransferase"/>
</dbReference>
<dbReference type="Gene3D" id="3.40.630.30">
    <property type="match status" value="1"/>
</dbReference>
<evidence type="ECO:0000259" key="1">
    <source>
        <dbReference type="PROSITE" id="PS51186"/>
    </source>
</evidence>
<gene>
    <name evidence="2" type="ORF">E3T55_06405</name>
</gene>
<feature type="domain" description="N-acetyltransferase" evidence="1">
    <location>
        <begin position="1"/>
        <end position="142"/>
    </location>
</feature>
<accession>A0A4R9A4S4</accession>
<dbReference type="EMBL" id="SOHE01000029">
    <property type="protein sequence ID" value="TFD52235.1"/>
    <property type="molecule type" value="Genomic_DNA"/>
</dbReference>
<name>A0A4R9A4S4_9MICO</name>
<evidence type="ECO:0000313" key="3">
    <source>
        <dbReference type="Proteomes" id="UP000297447"/>
    </source>
</evidence>
<dbReference type="OrthoDB" id="4821781at2"/>
<dbReference type="Proteomes" id="UP000297447">
    <property type="component" value="Unassembled WGS sequence"/>
</dbReference>
<reference evidence="2 3" key="1">
    <citation type="submission" date="2019-03" db="EMBL/GenBank/DDBJ databases">
        <title>Genomics of glacier-inhabiting Cryobacterium strains.</title>
        <authorList>
            <person name="Liu Q."/>
            <person name="Xin Y.-H."/>
        </authorList>
    </citation>
    <scope>NUCLEOTIDE SEQUENCE [LARGE SCALE GENOMIC DNA]</scope>
    <source>
        <strain evidence="2 3">Hh14</strain>
    </source>
</reference>
<evidence type="ECO:0000313" key="2">
    <source>
        <dbReference type="EMBL" id="TFD52235.1"/>
    </source>
</evidence>